<keyword evidence="3" id="KW-1185">Reference proteome</keyword>
<sequence>MFLKTAPLLLHGAQERQVTRVFQIPIQTTVKQGKLAWFEHVNKHDSLFKTVLYCTQRGGHY</sequence>
<dbReference type="EMBL" id="JAIWYP010000005">
    <property type="protein sequence ID" value="KAH3824715.1"/>
    <property type="molecule type" value="Genomic_DNA"/>
</dbReference>
<proteinExistence type="predicted"/>
<accession>A0A9D4GZQ5</accession>
<evidence type="ECO:0000313" key="1">
    <source>
        <dbReference type="EMBL" id="KAH3824715.1"/>
    </source>
</evidence>
<evidence type="ECO:0000313" key="3">
    <source>
        <dbReference type="Proteomes" id="UP000828390"/>
    </source>
</evidence>
<comment type="caution">
    <text evidence="1">The sequence shown here is derived from an EMBL/GenBank/DDBJ whole genome shotgun (WGS) entry which is preliminary data.</text>
</comment>
<organism evidence="1 3">
    <name type="scientific">Dreissena polymorpha</name>
    <name type="common">Zebra mussel</name>
    <name type="synonym">Mytilus polymorpha</name>
    <dbReference type="NCBI Taxonomy" id="45954"/>
    <lineage>
        <taxon>Eukaryota</taxon>
        <taxon>Metazoa</taxon>
        <taxon>Spiralia</taxon>
        <taxon>Lophotrochozoa</taxon>
        <taxon>Mollusca</taxon>
        <taxon>Bivalvia</taxon>
        <taxon>Autobranchia</taxon>
        <taxon>Heteroconchia</taxon>
        <taxon>Euheterodonta</taxon>
        <taxon>Imparidentia</taxon>
        <taxon>Neoheterodontei</taxon>
        <taxon>Myida</taxon>
        <taxon>Dreissenoidea</taxon>
        <taxon>Dreissenidae</taxon>
        <taxon>Dreissena</taxon>
    </lineage>
</organism>
<name>A0A9D4GZQ5_DREPO</name>
<protein>
    <submittedName>
        <fullName evidence="1">Uncharacterized protein</fullName>
    </submittedName>
</protein>
<dbReference type="AlphaFoldDB" id="A0A9D4GZQ5"/>
<evidence type="ECO:0000313" key="2">
    <source>
        <dbReference type="EMBL" id="KAH3824728.1"/>
    </source>
</evidence>
<gene>
    <name evidence="1" type="ORF">DPMN_126568</name>
    <name evidence="2" type="ORF">DPMN_126581</name>
</gene>
<reference evidence="1" key="1">
    <citation type="journal article" date="2019" name="bioRxiv">
        <title>The Genome of the Zebra Mussel, Dreissena polymorpha: A Resource for Invasive Species Research.</title>
        <authorList>
            <person name="McCartney M.A."/>
            <person name="Auch B."/>
            <person name="Kono T."/>
            <person name="Mallez S."/>
            <person name="Zhang Y."/>
            <person name="Obille A."/>
            <person name="Becker A."/>
            <person name="Abrahante J.E."/>
            <person name="Garbe J."/>
            <person name="Badalamenti J.P."/>
            <person name="Herman A."/>
            <person name="Mangelson H."/>
            <person name="Liachko I."/>
            <person name="Sullivan S."/>
            <person name="Sone E.D."/>
            <person name="Koren S."/>
            <person name="Silverstein K.A.T."/>
            <person name="Beckman K.B."/>
            <person name="Gohl D.M."/>
        </authorList>
    </citation>
    <scope>NUCLEOTIDE SEQUENCE</scope>
    <source>
        <strain evidence="1">Duluth1</strain>
        <tissue evidence="1">Whole animal</tissue>
    </source>
</reference>
<reference evidence="1" key="2">
    <citation type="submission" date="2020-11" db="EMBL/GenBank/DDBJ databases">
        <authorList>
            <person name="McCartney M.A."/>
            <person name="Auch B."/>
            <person name="Kono T."/>
            <person name="Mallez S."/>
            <person name="Becker A."/>
            <person name="Gohl D.M."/>
            <person name="Silverstein K.A.T."/>
            <person name="Koren S."/>
            <person name="Bechman K.B."/>
            <person name="Herman A."/>
            <person name="Abrahante J.E."/>
            <person name="Garbe J."/>
        </authorList>
    </citation>
    <scope>NUCLEOTIDE SEQUENCE</scope>
    <source>
        <strain evidence="1">Duluth1</strain>
        <tissue evidence="1">Whole animal</tissue>
    </source>
</reference>
<dbReference type="Proteomes" id="UP000828390">
    <property type="component" value="Unassembled WGS sequence"/>
</dbReference>
<dbReference type="EMBL" id="JAIWYP010000005">
    <property type="protein sequence ID" value="KAH3824728.1"/>
    <property type="molecule type" value="Genomic_DNA"/>
</dbReference>